<comment type="similarity">
    <text evidence="3">Belongs to the KHG/KDPG aldolase family.</text>
</comment>
<dbReference type="Pfam" id="PF01081">
    <property type="entry name" value="Aldolase"/>
    <property type="match status" value="1"/>
</dbReference>
<keyword evidence="7" id="KW-0119">Carbohydrate metabolism</keyword>
<dbReference type="PANTHER" id="PTHR30246:SF1">
    <property type="entry name" value="2-DEHYDRO-3-DEOXY-6-PHOSPHOGALACTONATE ALDOLASE-RELATED"/>
    <property type="match status" value="1"/>
</dbReference>
<dbReference type="AlphaFoldDB" id="A0A1H9TMT7"/>
<evidence type="ECO:0000313" key="8">
    <source>
        <dbReference type="EMBL" id="SER98475.1"/>
    </source>
</evidence>
<dbReference type="RefSeq" id="WP_092691971.1">
    <property type="nucleotide sequence ID" value="NZ_CBDDGO010000004.1"/>
</dbReference>
<dbReference type="GO" id="GO:0008675">
    <property type="term" value="F:2-dehydro-3-deoxy-phosphogluconate aldolase activity"/>
    <property type="evidence" value="ECO:0007669"/>
    <property type="project" value="UniProtKB-EC"/>
</dbReference>
<dbReference type="Proteomes" id="UP000198885">
    <property type="component" value="Unassembled WGS sequence"/>
</dbReference>
<dbReference type="SUPFAM" id="SSF51569">
    <property type="entry name" value="Aldolase"/>
    <property type="match status" value="1"/>
</dbReference>
<dbReference type="InterPro" id="IPR031337">
    <property type="entry name" value="KDPG/KHG_AS_1"/>
</dbReference>
<protein>
    <recommendedName>
        <fullName evidence="5">2-dehydro-3-deoxy-phosphogluconate aldolase</fullName>
        <ecNumber evidence="5">4.1.2.14</ecNumber>
    </recommendedName>
</protein>
<organism evidence="8 9">
    <name type="scientific">Tranquillimonas rosea</name>
    <dbReference type="NCBI Taxonomy" id="641238"/>
    <lineage>
        <taxon>Bacteria</taxon>
        <taxon>Pseudomonadati</taxon>
        <taxon>Pseudomonadota</taxon>
        <taxon>Alphaproteobacteria</taxon>
        <taxon>Rhodobacterales</taxon>
        <taxon>Roseobacteraceae</taxon>
        <taxon>Tranquillimonas</taxon>
    </lineage>
</organism>
<dbReference type="NCBIfam" id="TIGR01182">
    <property type="entry name" value="eda"/>
    <property type="match status" value="1"/>
</dbReference>
<dbReference type="InterPro" id="IPR013785">
    <property type="entry name" value="Aldolase_TIM"/>
</dbReference>
<keyword evidence="6" id="KW-0456">Lyase</keyword>
<evidence type="ECO:0000256" key="1">
    <source>
        <dbReference type="ARBA" id="ARBA00000654"/>
    </source>
</evidence>
<dbReference type="CDD" id="cd00452">
    <property type="entry name" value="KDPG_aldolase"/>
    <property type="match status" value="1"/>
</dbReference>
<comment type="pathway">
    <text evidence="2">Carbohydrate acid metabolism; 2-dehydro-3-deoxy-D-gluconate degradation; D-glyceraldehyde 3-phosphate and pyruvate from 2-dehydro-3-deoxy-D-gluconate: step 2/2.</text>
</comment>
<comment type="catalytic activity">
    <reaction evidence="1">
        <text>2-dehydro-3-deoxy-6-phospho-D-gluconate = D-glyceraldehyde 3-phosphate + pyruvate</text>
        <dbReference type="Rhea" id="RHEA:17089"/>
        <dbReference type="ChEBI" id="CHEBI:15361"/>
        <dbReference type="ChEBI" id="CHEBI:57569"/>
        <dbReference type="ChEBI" id="CHEBI:59776"/>
        <dbReference type="EC" id="4.1.2.14"/>
    </reaction>
</comment>
<evidence type="ECO:0000256" key="6">
    <source>
        <dbReference type="ARBA" id="ARBA00023239"/>
    </source>
</evidence>
<dbReference type="EMBL" id="FOGU01000004">
    <property type="protein sequence ID" value="SER98475.1"/>
    <property type="molecule type" value="Genomic_DNA"/>
</dbReference>
<dbReference type="Gene3D" id="3.20.20.70">
    <property type="entry name" value="Aldolase class I"/>
    <property type="match status" value="1"/>
</dbReference>
<dbReference type="PANTHER" id="PTHR30246">
    <property type="entry name" value="2-KETO-3-DEOXY-6-PHOSPHOGLUCONATE ALDOLASE"/>
    <property type="match status" value="1"/>
</dbReference>
<dbReference type="PROSITE" id="PS00159">
    <property type="entry name" value="ALDOLASE_KDPG_KHG_1"/>
    <property type="match status" value="1"/>
</dbReference>
<keyword evidence="9" id="KW-1185">Reference proteome</keyword>
<gene>
    <name evidence="8" type="ORF">SAMN04490244_104276</name>
</gene>
<reference evidence="8 9" key="1">
    <citation type="submission" date="2016-10" db="EMBL/GenBank/DDBJ databases">
        <authorList>
            <person name="de Groot N.N."/>
        </authorList>
    </citation>
    <scope>NUCLEOTIDE SEQUENCE [LARGE SCALE GENOMIC DNA]</scope>
    <source>
        <strain evidence="8 9">DSM 23042</strain>
    </source>
</reference>
<comment type="subunit">
    <text evidence="4">Homotrimer.</text>
</comment>
<dbReference type="NCBIfam" id="NF004325">
    <property type="entry name" value="PRK05718.1"/>
    <property type="match status" value="1"/>
</dbReference>
<evidence type="ECO:0000256" key="5">
    <source>
        <dbReference type="ARBA" id="ARBA00013063"/>
    </source>
</evidence>
<dbReference type="EC" id="4.1.2.14" evidence="5"/>
<proteinExistence type="inferred from homology"/>
<evidence type="ECO:0000313" key="9">
    <source>
        <dbReference type="Proteomes" id="UP000198885"/>
    </source>
</evidence>
<evidence type="ECO:0000256" key="4">
    <source>
        <dbReference type="ARBA" id="ARBA00011233"/>
    </source>
</evidence>
<dbReference type="InterPro" id="IPR000887">
    <property type="entry name" value="Aldlse_KDPG_KHG"/>
</dbReference>
<evidence type="ECO:0000256" key="3">
    <source>
        <dbReference type="ARBA" id="ARBA00006906"/>
    </source>
</evidence>
<accession>A0A1H9TMT7</accession>
<dbReference type="OrthoDB" id="9805177at2"/>
<sequence length="211" mass="21319">MTPQDAAARTADLCRRAPVIPVLVIEDASIARPLAEALVAGGLPALEVTLRTDAALDAIREMSGVAGGMVGAGTLLTPDDVARAKEAGATFGVSPGATPRLVDACEDADLPLLPGAATATEAMALMDRGYTTQKFFPAEASGGAAALKAIGAPIPQVSFCPTGGVSLANARSYLDLPNVLCVGGSWVAPKDKVAARDWAAIEELAREAAAL</sequence>
<evidence type="ECO:0000256" key="7">
    <source>
        <dbReference type="ARBA" id="ARBA00023277"/>
    </source>
</evidence>
<name>A0A1H9TMT7_9RHOB</name>
<dbReference type="STRING" id="641238.SAMN04490244_104276"/>
<evidence type="ECO:0000256" key="2">
    <source>
        <dbReference type="ARBA" id="ARBA00004736"/>
    </source>
</evidence>